<evidence type="ECO:0000256" key="4">
    <source>
        <dbReference type="ARBA" id="ARBA00023004"/>
    </source>
</evidence>
<sequence length="482" mass="53701">MEVRFPDLPLYTGWGKPLRTESTVDGLELIEGTVPAELDGTWYRAGPDRQYAPMLGDDIFIDGEGMAHMIRIRDGSVSYRSRWVRNARFNAQAAAGRSLFGKYRNRFTDDPSVEGISGGTANTNVIFHNGRLLVLKEDDLPFEVDPDTLDPMGIYAFDGKVRATSLSAHPKWFPDDGRLLTYSYQAKGDGSNDVVFYDMDDQGNIHDEIWFEMPWASICHDFAVTPHYAIFPFMPLVTTLDNIKRGTTFYEWHPDKQVVVALVKRGGKAEDIRWFRGPAGSLSHMMNAFEDGDKVHLDACYYDGNCFPFFPTPEGKHVEGCPPILSRLTFDLSRNDDGFDRRPLINTPGEMPRADDRYQGQACGKGYLIVGRQPDGSSGIGCVDLATGELTRWAPGALASVHEPQFVPRYKGSAEGDGWLLVIVNRLDAGHSELAILDAQDITRGPVARLHLPVRVRSTFHGTWVDGEKLRAHAPGEMAETV</sequence>
<gene>
    <name evidence="6" type="ORF">B5J99_08195</name>
</gene>
<dbReference type="Pfam" id="PF03055">
    <property type="entry name" value="RPE65"/>
    <property type="match status" value="1"/>
</dbReference>
<evidence type="ECO:0000256" key="3">
    <source>
        <dbReference type="ARBA" id="ARBA00023002"/>
    </source>
</evidence>
<keyword evidence="7" id="KW-1185">Reference proteome</keyword>
<evidence type="ECO:0000256" key="5">
    <source>
        <dbReference type="RuleBase" id="RU364048"/>
    </source>
</evidence>
<comment type="cofactor">
    <cofactor evidence="5">
        <name>Fe(2+)</name>
        <dbReference type="ChEBI" id="CHEBI:29033"/>
    </cofactor>
    <text evidence="5">Binds 1 Fe(2+) ion per subunit.</text>
</comment>
<dbReference type="EMBL" id="CP020083">
    <property type="protein sequence ID" value="ASR51443.1"/>
    <property type="molecule type" value="Genomic_DNA"/>
</dbReference>
<accession>A0ABN5B5C4</accession>
<dbReference type="SUPFAM" id="SSF69304">
    <property type="entry name" value="Tricorn protease N-terminal domain"/>
    <property type="match status" value="1"/>
</dbReference>
<dbReference type="EC" id="1.13.11.-" evidence="5"/>
<organism evidence="6 7">
    <name type="scientific">Blastomonas fulva</name>
    <dbReference type="NCBI Taxonomy" id="1550728"/>
    <lineage>
        <taxon>Bacteria</taxon>
        <taxon>Pseudomonadati</taxon>
        <taxon>Pseudomonadota</taxon>
        <taxon>Alphaproteobacteria</taxon>
        <taxon>Sphingomonadales</taxon>
        <taxon>Sphingomonadaceae</taxon>
        <taxon>Blastomonas</taxon>
    </lineage>
</organism>
<name>A0ABN5B5C4_9SPHN</name>
<dbReference type="GeneID" id="303485547"/>
<evidence type="ECO:0000256" key="1">
    <source>
        <dbReference type="ARBA" id="ARBA00006787"/>
    </source>
</evidence>
<keyword evidence="4 5" id="KW-0408">Iron</keyword>
<proteinExistence type="inferred from homology"/>
<comment type="similarity">
    <text evidence="1 5">Belongs to the carotenoid oxygenase family.</text>
</comment>
<keyword evidence="3 5" id="KW-0560">Oxidoreductase</keyword>
<dbReference type="PANTHER" id="PTHR10543">
    <property type="entry name" value="BETA-CAROTENE DIOXYGENASE"/>
    <property type="match status" value="1"/>
</dbReference>
<dbReference type="RefSeq" id="WP_117352121.1">
    <property type="nucleotide sequence ID" value="NZ_CP020083.1"/>
</dbReference>
<evidence type="ECO:0000313" key="6">
    <source>
        <dbReference type="EMBL" id="ASR51443.1"/>
    </source>
</evidence>
<keyword evidence="2 5" id="KW-0479">Metal-binding</keyword>
<protein>
    <recommendedName>
        <fullName evidence="5">Dioxygenase</fullName>
        <ecNumber evidence="5">1.13.11.-</ecNumber>
    </recommendedName>
</protein>
<reference evidence="6 7" key="1">
    <citation type="submission" date="2017-03" db="EMBL/GenBank/DDBJ databases">
        <title>Complete genome sequence of Blastomonas fulva degrading microcsystin LR.</title>
        <authorList>
            <person name="Lee H.-g."/>
            <person name="Jin L."/>
            <person name="oh H.-M."/>
        </authorList>
    </citation>
    <scope>NUCLEOTIDE SEQUENCE [LARGE SCALE GENOMIC DNA]</scope>
    <source>
        <strain evidence="6 7">T2</strain>
    </source>
</reference>
<dbReference type="InterPro" id="IPR004294">
    <property type="entry name" value="Carotenoid_Oase"/>
</dbReference>
<dbReference type="Proteomes" id="UP000258016">
    <property type="component" value="Chromosome"/>
</dbReference>
<evidence type="ECO:0000256" key="2">
    <source>
        <dbReference type="ARBA" id="ARBA00022723"/>
    </source>
</evidence>
<dbReference type="PANTHER" id="PTHR10543:SF89">
    <property type="entry name" value="CAROTENOID 9,10(9',10')-CLEAVAGE DIOXYGENASE 1"/>
    <property type="match status" value="1"/>
</dbReference>
<keyword evidence="5" id="KW-0223">Dioxygenase</keyword>
<evidence type="ECO:0000313" key="7">
    <source>
        <dbReference type="Proteomes" id="UP000258016"/>
    </source>
</evidence>